<feature type="transmembrane region" description="Helical" evidence="1">
    <location>
        <begin position="20"/>
        <end position="44"/>
    </location>
</feature>
<evidence type="ECO:0000313" key="2">
    <source>
        <dbReference type="EMBL" id="NNG22886.1"/>
    </source>
</evidence>
<dbReference type="AlphaFoldDB" id="A0A7Y2NZV3"/>
<evidence type="ECO:0000256" key="1">
    <source>
        <dbReference type="SAM" id="Phobius"/>
    </source>
</evidence>
<proteinExistence type="predicted"/>
<keyword evidence="1" id="KW-0812">Transmembrane</keyword>
<keyword evidence="1" id="KW-0472">Membrane</keyword>
<organism evidence="2 3">
    <name type="scientific">Telluria aromaticivorans</name>
    <dbReference type="NCBI Taxonomy" id="2725995"/>
    <lineage>
        <taxon>Bacteria</taxon>
        <taxon>Pseudomonadati</taxon>
        <taxon>Pseudomonadota</taxon>
        <taxon>Betaproteobacteria</taxon>
        <taxon>Burkholderiales</taxon>
        <taxon>Oxalobacteraceae</taxon>
        <taxon>Telluria group</taxon>
        <taxon>Telluria</taxon>
    </lineage>
</organism>
<name>A0A7Y2NZV3_9BURK</name>
<dbReference type="RefSeq" id="WP_171082829.1">
    <property type="nucleotide sequence ID" value="NZ_JABAIV010000002.1"/>
</dbReference>
<gene>
    <name evidence="2" type="ORF">HGB41_07705</name>
</gene>
<dbReference type="EMBL" id="JABAIV010000002">
    <property type="protein sequence ID" value="NNG22886.1"/>
    <property type="molecule type" value="Genomic_DNA"/>
</dbReference>
<dbReference type="Pfam" id="PF05751">
    <property type="entry name" value="FixH"/>
    <property type="match status" value="1"/>
</dbReference>
<protein>
    <submittedName>
        <fullName evidence="2">Cytochrome oxidase assembly protein</fullName>
    </submittedName>
</protein>
<keyword evidence="1" id="KW-1133">Transmembrane helix</keyword>
<dbReference type="InterPro" id="IPR008620">
    <property type="entry name" value="FixH"/>
</dbReference>
<reference evidence="2 3" key="1">
    <citation type="submission" date="2020-04" db="EMBL/GenBank/DDBJ databases">
        <title>Massilia sp. nov., a cold adapted bacteria isolated from Arctic soil.</title>
        <authorList>
            <person name="Son J."/>
            <person name="Ka J.-O."/>
        </authorList>
    </citation>
    <scope>NUCLEOTIDE SEQUENCE [LARGE SCALE GENOMIC DNA]</scope>
    <source>
        <strain evidence="2 3">ML15P13</strain>
    </source>
</reference>
<comment type="caution">
    <text evidence="2">The sequence shown here is derived from an EMBL/GenBank/DDBJ whole genome shotgun (WGS) entry which is preliminary data.</text>
</comment>
<dbReference type="Proteomes" id="UP000533905">
    <property type="component" value="Unassembled WGS sequence"/>
</dbReference>
<keyword evidence="3" id="KW-1185">Reference proteome</keyword>
<sequence>MPTLPPVFPQPSMPPWYRHRWPWFIMLGPAAVMLATAVTVWLAVKQPDAVVVDDYYKRGKAINQDLRRDRAATALRLAFTARYDAKNGVLEGQLESFGRPMRAPYRILFAHPTLPGKDLVLVARPDARGVAAVRLPALEMTHWRVVIEDEGRAWRLARGWSPASSGTLEIAADPG</sequence>
<accession>A0A7Y2NZV3</accession>
<evidence type="ECO:0000313" key="3">
    <source>
        <dbReference type="Proteomes" id="UP000533905"/>
    </source>
</evidence>